<dbReference type="RefSeq" id="WP_067668637.1">
    <property type="nucleotide sequence ID" value="NZ_CBCSIK010000014.1"/>
</dbReference>
<dbReference type="PANTHER" id="PTHR37422">
    <property type="entry name" value="TEICHURONIC ACID BIOSYNTHESIS PROTEIN TUAE"/>
    <property type="match status" value="1"/>
</dbReference>
<keyword evidence="3 5" id="KW-1133">Transmembrane helix</keyword>
<feature type="transmembrane region" description="Helical" evidence="5">
    <location>
        <begin position="28"/>
        <end position="47"/>
    </location>
</feature>
<accession>A0A151Y274</accession>
<feature type="transmembrane region" description="Helical" evidence="5">
    <location>
        <begin position="362"/>
        <end position="380"/>
    </location>
</feature>
<feature type="transmembrane region" description="Helical" evidence="5">
    <location>
        <begin position="328"/>
        <end position="350"/>
    </location>
</feature>
<dbReference type="Pfam" id="PF11846">
    <property type="entry name" value="Wzy_C_2"/>
    <property type="match status" value="1"/>
</dbReference>
<gene>
    <name evidence="8" type="ORF">AZH43_11585</name>
</gene>
<evidence type="ECO:0000259" key="7">
    <source>
        <dbReference type="Pfam" id="PF11846"/>
    </source>
</evidence>
<comment type="caution">
    <text evidence="8">The sequence shown here is derived from an EMBL/GenBank/DDBJ whole genome shotgun (WGS) entry which is preliminary data.</text>
</comment>
<feature type="transmembrane region" description="Helical" evidence="5">
    <location>
        <begin position="209"/>
        <end position="225"/>
    </location>
</feature>
<feature type="domain" description="Virulence factor membrane-bound polymerase C-terminal" evidence="7">
    <location>
        <begin position="367"/>
        <end position="527"/>
    </location>
</feature>
<evidence type="ECO:0000256" key="5">
    <source>
        <dbReference type="SAM" id="Phobius"/>
    </source>
</evidence>
<feature type="transmembrane region" description="Helical" evidence="5">
    <location>
        <begin position="415"/>
        <end position="432"/>
    </location>
</feature>
<dbReference type="AlphaFoldDB" id="A0A151Y274"/>
<evidence type="ECO:0000256" key="3">
    <source>
        <dbReference type="ARBA" id="ARBA00022989"/>
    </source>
</evidence>
<name>A0A151Y274_9GAMM</name>
<evidence type="ECO:0000256" key="1">
    <source>
        <dbReference type="ARBA" id="ARBA00004141"/>
    </source>
</evidence>
<sequence length="546" mass="62476">MKNFLFALAAIFIFIAWLHPIHYRPWATYLGELYAFFALFALAAVFLKQKIQLPKITLPILAMSLIPLIQLAFGHVYYFSTALLSFLYVFSFWMAIAIGYSLSMQPDSREKTFQYLSYTFLAGGVCTGVVAICQWLNFDASLSFIMMNISGSTRPFANFAQPNNMGTFLLMALLACLYLYEKKALSTKWLVLAALPMLIGVALSQSRTSWVACVAILLYLSYQQYRHVIRLPWRYNLVWLACFIGLIFCLPEISQWLAQASDLQMIESRDVVQRAGGDMSRLAIWQQMAHALAAQPWFGYGWYQTSTAFVAISETFQGPVWVRSSHNFILDFLIWNGVLIGVPFLLYFGYLGVQLHQRAQSAASVIGLLMIGVFVIHAMLEFPQNYAYFLLPVGFILGTVLAQKPDTAAVTLTPVLMRTVFILGVILLAAIYRDYDVLVPKLDQSARFEKTPEKITRNDRIYLLSEFDHRINFIRMNPYQDMSKAQLDDIEKLIRSYPTNYNLTKYAKILAYNGYEAEARHQLQRIKIIQKKDLSYSDLIKDMPQK</sequence>
<evidence type="ECO:0000313" key="8">
    <source>
        <dbReference type="EMBL" id="KYQ72162.1"/>
    </source>
</evidence>
<feature type="domain" description="O-antigen ligase-related" evidence="6">
    <location>
        <begin position="193"/>
        <end position="339"/>
    </location>
</feature>
<evidence type="ECO:0000313" key="9">
    <source>
        <dbReference type="Proteomes" id="UP000076276"/>
    </source>
</evidence>
<feature type="transmembrane region" description="Helical" evidence="5">
    <location>
        <begin position="85"/>
        <end position="103"/>
    </location>
</feature>
<dbReference type="InterPro" id="IPR007016">
    <property type="entry name" value="O-antigen_ligase-rel_domated"/>
</dbReference>
<evidence type="ECO:0000259" key="6">
    <source>
        <dbReference type="Pfam" id="PF04932"/>
    </source>
</evidence>
<dbReference type="Proteomes" id="UP000076276">
    <property type="component" value="Unassembled WGS sequence"/>
</dbReference>
<dbReference type="STRING" id="1806892.AZH43_11585"/>
<feature type="transmembrane region" description="Helical" evidence="5">
    <location>
        <begin position="237"/>
        <end position="258"/>
    </location>
</feature>
<organism evidence="8 9">
    <name type="scientific">Acinetobacter pragensis</name>
    <dbReference type="NCBI Taxonomy" id="1806892"/>
    <lineage>
        <taxon>Bacteria</taxon>
        <taxon>Pseudomonadati</taxon>
        <taxon>Pseudomonadota</taxon>
        <taxon>Gammaproteobacteria</taxon>
        <taxon>Moraxellales</taxon>
        <taxon>Moraxellaceae</taxon>
        <taxon>Acinetobacter</taxon>
    </lineage>
</organism>
<feature type="transmembrane region" description="Helical" evidence="5">
    <location>
        <begin position="115"/>
        <end position="138"/>
    </location>
</feature>
<dbReference type="InterPro" id="IPR021797">
    <property type="entry name" value="Wzy_C_2"/>
</dbReference>
<keyword evidence="4 5" id="KW-0472">Membrane</keyword>
<dbReference type="PANTHER" id="PTHR37422:SF13">
    <property type="entry name" value="LIPOPOLYSACCHARIDE BIOSYNTHESIS PROTEIN PA4999-RELATED"/>
    <property type="match status" value="1"/>
</dbReference>
<keyword evidence="9" id="KW-1185">Reference proteome</keyword>
<dbReference type="OrthoDB" id="4448at2"/>
<dbReference type="EMBL" id="LUAW01000019">
    <property type="protein sequence ID" value="KYQ72162.1"/>
    <property type="molecule type" value="Genomic_DNA"/>
</dbReference>
<dbReference type="Pfam" id="PF04932">
    <property type="entry name" value="Wzy_C"/>
    <property type="match status" value="1"/>
</dbReference>
<evidence type="ECO:0000256" key="4">
    <source>
        <dbReference type="ARBA" id="ARBA00023136"/>
    </source>
</evidence>
<feature type="transmembrane region" description="Helical" evidence="5">
    <location>
        <begin position="187"/>
        <end position="203"/>
    </location>
</feature>
<comment type="subcellular location">
    <subcellularLocation>
        <location evidence="1">Membrane</location>
        <topology evidence="1">Multi-pass membrane protein</topology>
    </subcellularLocation>
</comment>
<proteinExistence type="predicted"/>
<evidence type="ECO:0000256" key="2">
    <source>
        <dbReference type="ARBA" id="ARBA00022692"/>
    </source>
</evidence>
<dbReference type="GO" id="GO:0016020">
    <property type="term" value="C:membrane"/>
    <property type="evidence" value="ECO:0007669"/>
    <property type="project" value="UniProtKB-SubCell"/>
</dbReference>
<feature type="transmembrane region" description="Helical" evidence="5">
    <location>
        <begin position="59"/>
        <end position="79"/>
    </location>
</feature>
<reference evidence="8 9" key="1">
    <citation type="submission" date="2016-03" db="EMBL/GenBank/DDBJ databases">
        <title>Acinetobacter genomospecies 28 strain ANC 4149.</title>
        <authorList>
            <person name="Radolfova-Krizova L."/>
            <person name="Nemec A."/>
        </authorList>
    </citation>
    <scope>NUCLEOTIDE SEQUENCE [LARGE SCALE GENOMIC DNA]</scope>
    <source>
        <strain evidence="8 9">ANC 4149</strain>
    </source>
</reference>
<feature type="transmembrane region" description="Helical" evidence="5">
    <location>
        <begin position="386"/>
        <end position="403"/>
    </location>
</feature>
<keyword evidence="2 5" id="KW-0812">Transmembrane</keyword>
<feature type="transmembrane region" description="Helical" evidence="5">
    <location>
        <begin position="164"/>
        <end position="180"/>
    </location>
</feature>
<protein>
    <submittedName>
        <fullName evidence="8">Polymerase</fullName>
    </submittedName>
</protein>
<dbReference type="InterPro" id="IPR051533">
    <property type="entry name" value="WaaL-like"/>
</dbReference>